<dbReference type="Proteomes" id="UP000073816">
    <property type="component" value="Chromosome"/>
</dbReference>
<accession>A0A142ENF4</accession>
<feature type="chain" id="PRO_5007494776" description="CHRD domain-containing protein" evidence="1">
    <location>
        <begin position="19"/>
        <end position="168"/>
    </location>
</feature>
<evidence type="ECO:0000313" key="3">
    <source>
        <dbReference type="Proteomes" id="UP000073816"/>
    </source>
</evidence>
<dbReference type="KEGG" id="alm:AO498_09520"/>
<organism evidence="2 3">
    <name type="scientific">Algoriphagus sanaruensis</name>
    <dbReference type="NCBI Taxonomy" id="1727163"/>
    <lineage>
        <taxon>Bacteria</taxon>
        <taxon>Pseudomonadati</taxon>
        <taxon>Bacteroidota</taxon>
        <taxon>Cytophagia</taxon>
        <taxon>Cytophagales</taxon>
        <taxon>Cyclobacteriaceae</taxon>
        <taxon>Algoriphagus</taxon>
    </lineage>
</organism>
<dbReference type="PATRIC" id="fig|1727163.4.peg.1990"/>
<dbReference type="RefSeq" id="WP_067546561.1">
    <property type="nucleotide sequence ID" value="NZ_CP012836.1"/>
</dbReference>
<keyword evidence="3" id="KW-1185">Reference proteome</keyword>
<dbReference type="AlphaFoldDB" id="A0A142ENF4"/>
<dbReference type="STRING" id="1727163.AO498_09520"/>
<protein>
    <recommendedName>
        <fullName evidence="4">CHRD domain-containing protein</fullName>
    </recommendedName>
</protein>
<reference evidence="2 3" key="2">
    <citation type="journal article" date="2016" name="Genome Announc.">
        <title>Complete Genome Sequence of Algoriphagus sp. Strain M8-2, Isolated from a Brackish Lake.</title>
        <authorList>
            <person name="Muraguchi Y."/>
            <person name="Kushimoto K."/>
            <person name="Ohtsubo Y."/>
            <person name="Suzuki T."/>
            <person name="Dohra H."/>
            <person name="Kimbara K."/>
            <person name="Shintani M."/>
        </authorList>
    </citation>
    <scope>NUCLEOTIDE SEQUENCE [LARGE SCALE GENOMIC DNA]</scope>
    <source>
        <strain evidence="2 3">M8-2</strain>
    </source>
</reference>
<reference evidence="3" key="1">
    <citation type="submission" date="2015-09" db="EMBL/GenBank/DDBJ databases">
        <title>Complete sequence of Algoriphagus sp. M8-2.</title>
        <authorList>
            <person name="Shintani M."/>
        </authorList>
    </citation>
    <scope>NUCLEOTIDE SEQUENCE [LARGE SCALE GENOMIC DNA]</scope>
    <source>
        <strain evidence="3">M8-2</strain>
    </source>
</reference>
<dbReference type="OrthoDB" id="1451403at2"/>
<keyword evidence="1" id="KW-0732">Signal</keyword>
<evidence type="ECO:0000313" key="2">
    <source>
        <dbReference type="EMBL" id="AMQ56659.1"/>
    </source>
</evidence>
<proteinExistence type="predicted"/>
<feature type="signal peptide" evidence="1">
    <location>
        <begin position="1"/>
        <end position="18"/>
    </location>
</feature>
<evidence type="ECO:0008006" key="4">
    <source>
        <dbReference type="Google" id="ProtNLM"/>
    </source>
</evidence>
<dbReference type="PROSITE" id="PS51257">
    <property type="entry name" value="PROKAR_LIPOPROTEIN"/>
    <property type="match status" value="1"/>
</dbReference>
<sequence length="168" mass="18059">MKKLLLSLGVVALLSSCAEPESDTYTGRVLEFQLYKSSDYEFQGTLSVKEKIGGTLEMGIDLSGPSATVDYQFPAHLHFGTYELADAPIAYLLTPIDAKTLESVTEIGKLSDGSALDFEGMKTFEGHVKIHLANDGPDYQVILVAGNIGPSAQLGFNKDQMAVCGNSY</sequence>
<dbReference type="EMBL" id="CP012836">
    <property type="protein sequence ID" value="AMQ56659.1"/>
    <property type="molecule type" value="Genomic_DNA"/>
</dbReference>
<gene>
    <name evidence="2" type="ORF">AO498_09520</name>
</gene>
<evidence type="ECO:0000256" key="1">
    <source>
        <dbReference type="SAM" id="SignalP"/>
    </source>
</evidence>
<name>A0A142ENF4_9BACT</name>